<evidence type="ECO:0000313" key="3">
    <source>
        <dbReference type="EMBL" id="SDR41507.1"/>
    </source>
</evidence>
<feature type="domain" description="Halobacterial output" evidence="2">
    <location>
        <begin position="6"/>
        <end position="73"/>
    </location>
</feature>
<dbReference type="OrthoDB" id="205616at2157"/>
<dbReference type="InterPro" id="IPR040624">
    <property type="entry name" value="HalOD1"/>
</dbReference>
<reference evidence="4" key="1">
    <citation type="submission" date="2016-10" db="EMBL/GenBank/DDBJ databases">
        <authorList>
            <person name="Varghese N."/>
            <person name="Submissions S."/>
        </authorList>
    </citation>
    <scope>NUCLEOTIDE SEQUENCE [LARGE SCALE GENOMIC DNA]</scope>
    <source>
        <strain evidence="4">DSM 24767</strain>
    </source>
</reference>
<dbReference type="Proteomes" id="UP000198848">
    <property type="component" value="Unassembled WGS sequence"/>
</dbReference>
<evidence type="ECO:0000259" key="2">
    <source>
        <dbReference type="Pfam" id="PF18545"/>
    </source>
</evidence>
<proteinExistence type="predicted"/>
<evidence type="ECO:0000256" key="1">
    <source>
        <dbReference type="SAM" id="MobiDB-lite"/>
    </source>
</evidence>
<dbReference type="STRING" id="1095778.SAMN04489842_3802"/>
<dbReference type="EMBL" id="FNLC01000006">
    <property type="protein sequence ID" value="SDR41507.1"/>
    <property type="molecule type" value="Genomic_DNA"/>
</dbReference>
<accession>A0A1H1IUX6</accession>
<dbReference type="Pfam" id="PF18545">
    <property type="entry name" value="HalOD1"/>
    <property type="match status" value="1"/>
</dbReference>
<dbReference type="AlphaFoldDB" id="A0A1H1IUX6"/>
<feature type="region of interest" description="Disordered" evidence="1">
    <location>
        <begin position="68"/>
        <end position="92"/>
    </location>
</feature>
<evidence type="ECO:0000313" key="4">
    <source>
        <dbReference type="Proteomes" id="UP000198848"/>
    </source>
</evidence>
<organism evidence="3 4">
    <name type="scientific">Natronobacterium texcoconense</name>
    <dbReference type="NCBI Taxonomy" id="1095778"/>
    <lineage>
        <taxon>Archaea</taxon>
        <taxon>Methanobacteriati</taxon>
        <taxon>Methanobacteriota</taxon>
        <taxon>Stenosarchaea group</taxon>
        <taxon>Halobacteria</taxon>
        <taxon>Halobacteriales</taxon>
        <taxon>Natrialbaceae</taxon>
        <taxon>Natronobacterium</taxon>
    </lineage>
</organism>
<protein>
    <recommendedName>
        <fullName evidence="2">Halobacterial output domain-containing protein</fullName>
    </recommendedName>
</protein>
<gene>
    <name evidence="3" type="ORF">SAMN04489842_3802</name>
</gene>
<feature type="compositionally biased region" description="Polar residues" evidence="1">
    <location>
        <begin position="71"/>
        <end position="86"/>
    </location>
</feature>
<name>A0A1H1IUX6_NATTX</name>
<dbReference type="RefSeq" id="WP_090385378.1">
    <property type="nucleotide sequence ID" value="NZ_FNLC01000006.1"/>
</dbReference>
<sequence length="92" mass="9934">MERELQPSVAVVEAVARAEGTDPMALDPSLYRAIDPDALDRLVESADEELTVEFTFAGYTVRVDGFGDVTLSPSDRTSGSSNQPKRSCNGVR</sequence>
<keyword evidence="4" id="KW-1185">Reference proteome</keyword>